<dbReference type="InterPro" id="IPR029045">
    <property type="entry name" value="ClpP/crotonase-like_dom_sf"/>
</dbReference>
<comment type="caution">
    <text evidence="2">The sequence shown here is derived from an EMBL/GenBank/DDBJ whole genome shotgun (WGS) entry which is preliminary data.</text>
</comment>
<accession>A0A937LGZ9</accession>
<sequence length="230" mass="25201">MKEQLAQLSSKDEVSIITLDDGKANVFSPQMIQDINDCLDKVPTESGALIITGREGMFSAGFDLKIITSGDMNAIAEMSISGFRLLSRILSFPRPVIAACSGHGIALGTFLLCCCDYRIGAKGEYMVGANEMRTNMVIPIPILELIKFRVSQKHKYRAVLGAEMYSIDAAVDAGLMDEAVKQEELMELTLVKARDLATMGHPSYTLTKELFIKEVATKVNNALDELESKK</sequence>
<protein>
    <submittedName>
        <fullName evidence="2">Crotonase/enoyl-CoA hydratase family protein</fullName>
    </submittedName>
</protein>
<comment type="similarity">
    <text evidence="1">Belongs to the enoyl-CoA hydratase/isomerase family.</text>
</comment>
<dbReference type="Gene3D" id="3.90.226.10">
    <property type="entry name" value="2-enoyl-CoA Hydratase, Chain A, domain 1"/>
    <property type="match status" value="1"/>
</dbReference>
<dbReference type="CDD" id="cd06558">
    <property type="entry name" value="crotonase-like"/>
    <property type="match status" value="1"/>
</dbReference>
<dbReference type="NCBIfam" id="NF004858">
    <property type="entry name" value="PRK06213.1"/>
    <property type="match status" value="1"/>
</dbReference>
<dbReference type="AlphaFoldDB" id="A0A937LGZ9"/>
<organism evidence="2 3">
    <name type="scientific">SAR86 cluster bacterium</name>
    <dbReference type="NCBI Taxonomy" id="2030880"/>
    <lineage>
        <taxon>Bacteria</taxon>
        <taxon>Pseudomonadati</taxon>
        <taxon>Pseudomonadota</taxon>
        <taxon>Gammaproteobacteria</taxon>
        <taxon>SAR86 cluster</taxon>
    </lineage>
</organism>
<dbReference type="GO" id="GO:0003824">
    <property type="term" value="F:catalytic activity"/>
    <property type="evidence" value="ECO:0007669"/>
    <property type="project" value="UniProtKB-ARBA"/>
</dbReference>
<dbReference type="SUPFAM" id="SSF52096">
    <property type="entry name" value="ClpP/crotonase"/>
    <property type="match status" value="1"/>
</dbReference>
<dbReference type="PANTHER" id="PTHR11941">
    <property type="entry name" value="ENOYL-COA HYDRATASE-RELATED"/>
    <property type="match status" value="1"/>
</dbReference>
<dbReference type="PANTHER" id="PTHR11941:SF54">
    <property type="entry name" value="ENOYL-COA HYDRATASE, MITOCHONDRIAL"/>
    <property type="match status" value="1"/>
</dbReference>
<dbReference type="Pfam" id="PF00378">
    <property type="entry name" value="ECH_1"/>
    <property type="match status" value="1"/>
</dbReference>
<dbReference type="EMBL" id="JADHQD010000022">
    <property type="protein sequence ID" value="MBL6818515.1"/>
    <property type="molecule type" value="Genomic_DNA"/>
</dbReference>
<evidence type="ECO:0000256" key="1">
    <source>
        <dbReference type="ARBA" id="ARBA00005254"/>
    </source>
</evidence>
<dbReference type="InterPro" id="IPR001753">
    <property type="entry name" value="Enoyl-CoA_hydra/iso"/>
</dbReference>
<proteinExistence type="inferred from homology"/>
<evidence type="ECO:0000313" key="3">
    <source>
        <dbReference type="Proteomes" id="UP000711391"/>
    </source>
</evidence>
<evidence type="ECO:0000313" key="2">
    <source>
        <dbReference type="EMBL" id="MBL6818515.1"/>
    </source>
</evidence>
<dbReference type="Proteomes" id="UP000711391">
    <property type="component" value="Unassembled WGS sequence"/>
</dbReference>
<gene>
    <name evidence="2" type="ORF">ISQ64_03825</name>
</gene>
<reference evidence="2" key="1">
    <citation type="submission" date="2020-10" db="EMBL/GenBank/DDBJ databases">
        <title>Microbiome of the Black Sea water column analyzed by genome centric metagenomics.</title>
        <authorList>
            <person name="Cabello-Yeves P.J."/>
            <person name="Callieri C."/>
            <person name="Picazo A."/>
            <person name="Mehrshad M."/>
            <person name="Haro-Moreno J.M."/>
            <person name="Roda-Garcia J."/>
            <person name="Dzembekova N."/>
            <person name="Slabakova V."/>
            <person name="Slabakova N."/>
            <person name="Moncheva S."/>
            <person name="Rodriguez-Valera F."/>
        </authorList>
    </citation>
    <scope>NUCLEOTIDE SEQUENCE</scope>
    <source>
        <strain evidence="2">BS307-5m-G50</strain>
    </source>
</reference>
<dbReference type="GO" id="GO:0006635">
    <property type="term" value="P:fatty acid beta-oxidation"/>
    <property type="evidence" value="ECO:0007669"/>
    <property type="project" value="TreeGrafter"/>
</dbReference>
<name>A0A937LGZ9_9GAMM</name>